<accession>A0ABV3QZ39</accession>
<evidence type="ECO:0000313" key="3">
    <source>
        <dbReference type="Proteomes" id="UP001556196"/>
    </source>
</evidence>
<gene>
    <name evidence="2" type="ORF">ABUE31_07980</name>
</gene>
<dbReference type="RefSeq" id="WP_367722994.1">
    <property type="nucleotide sequence ID" value="NZ_JBFOCI010000002.1"/>
</dbReference>
<organism evidence="2 3">
    <name type="scientific">Mesorhizobium marinum</name>
    <dbReference type="NCBI Taxonomy" id="3228790"/>
    <lineage>
        <taxon>Bacteria</taxon>
        <taxon>Pseudomonadati</taxon>
        <taxon>Pseudomonadota</taxon>
        <taxon>Alphaproteobacteria</taxon>
        <taxon>Hyphomicrobiales</taxon>
        <taxon>Phyllobacteriaceae</taxon>
        <taxon>Mesorhizobium</taxon>
    </lineage>
</organism>
<reference evidence="2 3" key="1">
    <citation type="submission" date="2024-06" db="EMBL/GenBank/DDBJ databases">
        <authorList>
            <person name="Tuo L."/>
        </authorList>
    </citation>
    <scope>NUCLEOTIDE SEQUENCE [LARGE SCALE GENOMIC DNA]</scope>
    <source>
        <strain evidence="2 3">ZMM04-5</strain>
    </source>
</reference>
<comment type="caution">
    <text evidence="2">The sequence shown here is derived from an EMBL/GenBank/DDBJ whole genome shotgun (WGS) entry which is preliminary data.</text>
</comment>
<evidence type="ECO:0000256" key="1">
    <source>
        <dbReference type="SAM" id="SignalP"/>
    </source>
</evidence>
<dbReference type="EMBL" id="JBFOCI010000002">
    <property type="protein sequence ID" value="MEW9805917.1"/>
    <property type="molecule type" value="Genomic_DNA"/>
</dbReference>
<name>A0ABV3QZ39_9HYPH</name>
<proteinExistence type="predicted"/>
<dbReference type="Proteomes" id="UP001556196">
    <property type="component" value="Unassembled WGS sequence"/>
</dbReference>
<evidence type="ECO:0000313" key="2">
    <source>
        <dbReference type="EMBL" id="MEW9805917.1"/>
    </source>
</evidence>
<feature type="chain" id="PRO_5047498190" evidence="1">
    <location>
        <begin position="21"/>
        <end position="200"/>
    </location>
</feature>
<keyword evidence="1" id="KW-0732">Signal</keyword>
<keyword evidence="3" id="KW-1185">Reference proteome</keyword>
<sequence>MRLFLCGVLVLGVSSQIAVAGEISSAYTDVDTPKTCAVFASAEEGDGDWANMICAGWRGYPVLIYAGDLRESVYYGFPPAGDLAPAWESSAAFNSTGPRIEWRIETEGPRSVPFATIHRWFVNADAQNPDRRTEVLVVAKVGQIGERDGCTVGLVLASGNPGANEAARRLADERARGFACGTDDPAMIGDRIPEFTRSRN</sequence>
<feature type="signal peptide" evidence="1">
    <location>
        <begin position="1"/>
        <end position="20"/>
    </location>
</feature>
<protein>
    <submittedName>
        <fullName evidence="2">Uncharacterized protein</fullName>
    </submittedName>
</protein>